<evidence type="ECO:0000313" key="2">
    <source>
        <dbReference type="EMBL" id="MDR6865833.1"/>
    </source>
</evidence>
<proteinExistence type="predicted"/>
<dbReference type="Proteomes" id="UP001259347">
    <property type="component" value="Unassembled WGS sequence"/>
</dbReference>
<organism evidence="2 3">
    <name type="scientific">Microbacterium resistens</name>
    <dbReference type="NCBI Taxonomy" id="156977"/>
    <lineage>
        <taxon>Bacteria</taxon>
        <taxon>Bacillati</taxon>
        <taxon>Actinomycetota</taxon>
        <taxon>Actinomycetes</taxon>
        <taxon>Micrococcales</taxon>
        <taxon>Microbacteriaceae</taxon>
        <taxon>Microbacterium</taxon>
    </lineage>
</organism>
<accession>A0ABU1S997</accession>
<dbReference type="RefSeq" id="WP_310016995.1">
    <property type="nucleotide sequence ID" value="NZ_JAVDUM010000001.1"/>
</dbReference>
<name>A0ABU1S997_9MICO</name>
<feature type="compositionally biased region" description="Polar residues" evidence="1">
    <location>
        <begin position="18"/>
        <end position="27"/>
    </location>
</feature>
<evidence type="ECO:0000256" key="1">
    <source>
        <dbReference type="SAM" id="MobiDB-lite"/>
    </source>
</evidence>
<evidence type="ECO:0000313" key="3">
    <source>
        <dbReference type="Proteomes" id="UP001259347"/>
    </source>
</evidence>
<gene>
    <name evidence="2" type="ORF">J2Y69_000415</name>
</gene>
<comment type="caution">
    <text evidence="2">The sequence shown here is derived from an EMBL/GenBank/DDBJ whole genome shotgun (WGS) entry which is preliminary data.</text>
</comment>
<reference evidence="2 3" key="1">
    <citation type="submission" date="2023-07" db="EMBL/GenBank/DDBJ databases">
        <title>Sorghum-associated microbial communities from plants grown in Nebraska, USA.</title>
        <authorList>
            <person name="Schachtman D."/>
        </authorList>
    </citation>
    <scope>NUCLEOTIDE SEQUENCE [LARGE SCALE GENOMIC DNA]</scope>
    <source>
        <strain evidence="2 3">2980</strain>
    </source>
</reference>
<sequence length="137" mass="14617">MRSTVRSGSAAGDGEVSVGSSRSQAALSRTRHPVHSHTPGGGLVGAEVDVAPPETEYLATTHAVEEVEEFKLVHQVQLLENPYDLYAATTDEVRRRMSQAVFGAIYIIDDDAGSTLTAPHDELFAAQAAYRAAVAEH</sequence>
<keyword evidence="3" id="KW-1185">Reference proteome</keyword>
<feature type="region of interest" description="Disordered" evidence="1">
    <location>
        <begin position="1"/>
        <end position="46"/>
    </location>
</feature>
<dbReference type="EMBL" id="JAVDUM010000001">
    <property type="protein sequence ID" value="MDR6865833.1"/>
    <property type="molecule type" value="Genomic_DNA"/>
</dbReference>
<protein>
    <submittedName>
        <fullName evidence="2">Uncharacterized protein</fullName>
    </submittedName>
</protein>